<reference evidence="1 2" key="1">
    <citation type="submission" date="2019-05" db="EMBL/GenBank/DDBJ databases">
        <authorList>
            <person name="Qu J.-H."/>
        </authorList>
    </citation>
    <scope>NUCLEOTIDE SEQUENCE [LARGE SCALE GENOMIC DNA]</scope>
    <source>
        <strain evidence="1 2">T17</strain>
    </source>
</reference>
<comment type="caution">
    <text evidence="1">The sequence shown here is derived from an EMBL/GenBank/DDBJ whole genome shotgun (WGS) entry which is preliminary data.</text>
</comment>
<dbReference type="AlphaFoldDB" id="A0A5R9L2C1"/>
<dbReference type="SUPFAM" id="SSF54593">
    <property type="entry name" value="Glyoxalase/Bleomycin resistance protein/Dihydroxybiphenyl dioxygenase"/>
    <property type="match status" value="1"/>
</dbReference>
<dbReference type="RefSeq" id="WP_138363700.1">
    <property type="nucleotide sequence ID" value="NZ_VCEJ01000002.1"/>
</dbReference>
<evidence type="ECO:0000313" key="2">
    <source>
        <dbReference type="Proteomes" id="UP000306402"/>
    </source>
</evidence>
<dbReference type="InterPro" id="IPR029068">
    <property type="entry name" value="Glyas_Bleomycin-R_OHBP_Dase"/>
</dbReference>
<gene>
    <name evidence="1" type="ORF">FEN17_02355</name>
</gene>
<dbReference type="Proteomes" id="UP000306402">
    <property type="component" value="Unassembled WGS sequence"/>
</dbReference>
<accession>A0A5R9L2C1</accession>
<dbReference type="OrthoDB" id="9779283at2"/>
<organism evidence="1 2">
    <name type="scientific">Dyadobacter luticola</name>
    <dbReference type="NCBI Taxonomy" id="1979387"/>
    <lineage>
        <taxon>Bacteria</taxon>
        <taxon>Pseudomonadati</taxon>
        <taxon>Bacteroidota</taxon>
        <taxon>Cytophagia</taxon>
        <taxon>Cytophagales</taxon>
        <taxon>Spirosomataceae</taxon>
        <taxon>Dyadobacter</taxon>
    </lineage>
</organism>
<sequence>MKTDSIKPGRNAMRKPKGWSYDDGGAQWRTIDFDTVNPPAHLPNFMEYVGFPYKELKVEGWNPVMWRNYYPNNSNGAVGIASLLIVVQDLKAARDEFRKIGFKELEDSDTLARFKVADGQELHLKAPNLPGDAFSKFLKKRGQGVYAVRFDVKNSQHATVRKERE</sequence>
<keyword evidence="2" id="KW-1185">Reference proteome</keyword>
<protein>
    <submittedName>
        <fullName evidence="1">Uncharacterized protein</fullName>
    </submittedName>
</protein>
<name>A0A5R9L2C1_9BACT</name>
<evidence type="ECO:0000313" key="1">
    <source>
        <dbReference type="EMBL" id="TLV02489.1"/>
    </source>
</evidence>
<dbReference type="Gene3D" id="3.10.180.10">
    <property type="entry name" value="2,3-Dihydroxybiphenyl 1,2-Dioxygenase, domain 1"/>
    <property type="match status" value="1"/>
</dbReference>
<proteinExistence type="predicted"/>
<dbReference type="EMBL" id="VCEJ01000002">
    <property type="protein sequence ID" value="TLV02489.1"/>
    <property type="molecule type" value="Genomic_DNA"/>
</dbReference>